<dbReference type="EMBL" id="JAJJMA010108969">
    <property type="protein sequence ID" value="MCL7031129.1"/>
    <property type="molecule type" value="Genomic_DNA"/>
</dbReference>
<evidence type="ECO:0000256" key="10">
    <source>
        <dbReference type="SAM" id="MobiDB-lite"/>
    </source>
</evidence>
<evidence type="ECO:0000256" key="9">
    <source>
        <dbReference type="ARBA" id="ARBA00057335"/>
    </source>
</evidence>
<dbReference type="GO" id="GO:0004857">
    <property type="term" value="F:enzyme inhibitor activity"/>
    <property type="evidence" value="ECO:0007669"/>
    <property type="project" value="InterPro"/>
</dbReference>
<dbReference type="SUPFAM" id="SSF101148">
    <property type="entry name" value="Plant invertase/pectin methylesterase inhibitor"/>
    <property type="match status" value="1"/>
</dbReference>
<proteinExistence type="inferred from homology"/>
<comment type="similarity">
    <text evidence="2">In the N-terminal section; belongs to the PMEI family.</text>
</comment>
<accession>A0AA41V4S0</accession>
<evidence type="ECO:0000313" key="14">
    <source>
        <dbReference type="Proteomes" id="UP001177140"/>
    </source>
</evidence>
<keyword evidence="11" id="KW-0812">Transmembrane</keyword>
<dbReference type="Pfam" id="PF04043">
    <property type="entry name" value="PMEI"/>
    <property type="match status" value="1"/>
</dbReference>
<keyword evidence="6" id="KW-1015">Disulfide bond</keyword>
<evidence type="ECO:0000256" key="7">
    <source>
        <dbReference type="ARBA" id="ARBA00023180"/>
    </source>
</evidence>
<dbReference type="FunFam" id="2.160.20.10:FF:000001">
    <property type="entry name" value="Pectinesterase"/>
    <property type="match status" value="1"/>
</dbReference>
<evidence type="ECO:0000256" key="8">
    <source>
        <dbReference type="ARBA" id="ARBA00047928"/>
    </source>
</evidence>
<comment type="catalytic activity">
    <reaction evidence="8">
        <text>[(1-&gt;4)-alpha-D-galacturonosyl methyl ester](n) + n H2O = [(1-&gt;4)-alpha-D-galacturonosyl](n) + n methanol + n H(+)</text>
        <dbReference type="Rhea" id="RHEA:22380"/>
        <dbReference type="Rhea" id="RHEA-COMP:14570"/>
        <dbReference type="Rhea" id="RHEA-COMP:14573"/>
        <dbReference type="ChEBI" id="CHEBI:15377"/>
        <dbReference type="ChEBI" id="CHEBI:15378"/>
        <dbReference type="ChEBI" id="CHEBI:17790"/>
        <dbReference type="ChEBI" id="CHEBI:140522"/>
        <dbReference type="ChEBI" id="CHEBI:140523"/>
        <dbReference type="EC" id="3.1.1.11"/>
    </reaction>
</comment>
<dbReference type="Gene3D" id="1.20.140.40">
    <property type="entry name" value="Invertase/pectin methylesterase inhibitor family protein"/>
    <property type="match status" value="1"/>
</dbReference>
<dbReference type="PANTHER" id="PTHR31707">
    <property type="entry name" value="PECTINESTERASE"/>
    <property type="match status" value="1"/>
</dbReference>
<dbReference type="SMART" id="SM00856">
    <property type="entry name" value="PMEI"/>
    <property type="match status" value="1"/>
</dbReference>
<evidence type="ECO:0000256" key="6">
    <source>
        <dbReference type="ARBA" id="ARBA00023157"/>
    </source>
</evidence>
<keyword evidence="11" id="KW-1133">Transmembrane helix</keyword>
<evidence type="ECO:0000256" key="5">
    <source>
        <dbReference type="ARBA" id="ARBA00023085"/>
    </source>
</evidence>
<keyword evidence="11" id="KW-0472">Membrane</keyword>
<dbReference type="PROSITE" id="PS51257">
    <property type="entry name" value="PROKAR_LIPOPROTEIN"/>
    <property type="match status" value="1"/>
</dbReference>
<reference evidence="13" key="1">
    <citation type="submission" date="2022-03" db="EMBL/GenBank/DDBJ databases">
        <title>A functionally conserved STORR gene fusion in Papaver species that diverged 16.8 million years ago.</title>
        <authorList>
            <person name="Catania T."/>
        </authorList>
    </citation>
    <scope>NUCLEOTIDE SEQUENCE</scope>
    <source>
        <strain evidence="13">S-191538</strain>
    </source>
</reference>
<dbReference type="Gene3D" id="2.160.20.10">
    <property type="entry name" value="Single-stranded right-handed beta-helix, Pectin lyase-like"/>
    <property type="match status" value="1"/>
</dbReference>
<evidence type="ECO:0000259" key="12">
    <source>
        <dbReference type="SMART" id="SM00856"/>
    </source>
</evidence>
<keyword evidence="7" id="KW-0325">Glycoprotein</keyword>
<organism evidence="13 14">
    <name type="scientific">Papaver nudicaule</name>
    <name type="common">Iceland poppy</name>
    <dbReference type="NCBI Taxonomy" id="74823"/>
    <lineage>
        <taxon>Eukaryota</taxon>
        <taxon>Viridiplantae</taxon>
        <taxon>Streptophyta</taxon>
        <taxon>Embryophyta</taxon>
        <taxon>Tracheophyta</taxon>
        <taxon>Spermatophyta</taxon>
        <taxon>Magnoliopsida</taxon>
        <taxon>Ranunculales</taxon>
        <taxon>Papaveraceae</taxon>
        <taxon>Papaveroideae</taxon>
        <taxon>Papaver</taxon>
    </lineage>
</organism>
<protein>
    <recommendedName>
        <fullName evidence="12">Pectinesterase inhibitor domain-containing protein</fullName>
    </recommendedName>
</protein>
<dbReference type="GO" id="GO:0042545">
    <property type="term" value="P:cell wall modification"/>
    <property type="evidence" value="ECO:0007669"/>
    <property type="project" value="InterPro"/>
</dbReference>
<keyword evidence="5" id="KW-0063">Aspartyl esterase</keyword>
<dbReference type="Proteomes" id="UP001177140">
    <property type="component" value="Unassembled WGS sequence"/>
</dbReference>
<evidence type="ECO:0000313" key="13">
    <source>
        <dbReference type="EMBL" id="MCL7031129.1"/>
    </source>
</evidence>
<dbReference type="GO" id="GO:0030599">
    <property type="term" value="F:pectinesterase activity"/>
    <property type="evidence" value="ECO:0007669"/>
    <property type="project" value="UniProtKB-EC"/>
</dbReference>
<evidence type="ECO:0000256" key="11">
    <source>
        <dbReference type="SAM" id="Phobius"/>
    </source>
</evidence>
<gene>
    <name evidence="13" type="ORF">MKW94_022517</name>
</gene>
<evidence type="ECO:0000256" key="4">
    <source>
        <dbReference type="ARBA" id="ARBA00022801"/>
    </source>
</evidence>
<comment type="caution">
    <text evidence="13">The sequence shown here is derived from an EMBL/GenBank/DDBJ whole genome shotgun (WGS) entry which is preliminary data.</text>
</comment>
<dbReference type="AlphaFoldDB" id="A0AA41V4S0"/>
<dbReference type="FunFam" id="1.20.140.40:FF:000021">
    <property type="entry name" value="Probable pectinesterase/pectinesterase inhibitor 51"/>
    <property type="match status" value="1"/>
</dbReference>
<comment type="function">
    <text evidence="9">Acts in the modification of cell walls via demethylesterification of cell wall pectin.</text>
</comment>
<sequence>MSRKPLKPFSSTSPFFSSCTLKKRKLLLISMASLLILTIFSLILFFTFSPSSATHRHHHHLKPPPPQPQQQNQQTLSKIESSCKATRYPEICKTSLSQSGNLPQDPKPVEIIQTAISISTQNLKTAQSMVQNIIDDSSRNPNRSAAAKNCLEFLHNSEYRLTSAVDVLPSGRIKDARAWMSAALLYQYDSWSALKYVNDSQEVNKTMSFMDSLMGFTSNALSMVVSYDLFGEETASWKPPKTERDGFWENNSGGGGVDLSTKGGCPSDLTVDVTVCQGEGMGCKYSKIQEAVDAAPDNNGDGKFVIKIKQGVYKEIVRVPLEKKNVVFLGDGMGKTVISGSLSVQQPGLSTYNTATVGVSGDGFMARDITFENAAGGEMHQAVAFRSDSDLSVIENCEFLGNQDTVYAHSLRQFYKSCRIQGNVDFIFGNSAAIFQDSVILVCPRQRSPEKGENNAVTAHGRTDPAQSTGFVFQNCLINGTDEYMDWYYKKPKVHKNYLGRPWKEYSRTVFLNCYFGEIVSPQGWMPWTGDFALSTLYYGEFENNGPGANISGRVDWSSQVPANHVLAYSVQNFIQGDEWIPGST</sequence>
<evidence type="ECO:0000256" key="3">
    <source>
        <dbReference type="ARBA" id="ARBA00007786"/>
    </source>
</evidence>
<dbReference type="SUPFAM" id="SSF51126">
    <property type="entry name" value="Pectin lyase-like"/>
    <property type="match status" value="1"/>
</dbReference>
<dbReference type="InterPro" id="IPR000070">
    <property type="entry name" value="Pectinesterase_cat"/>
</dbReference>
<comment type="similarity">
    <text evidence="3">In the C-terminal section; belongs to the pectinesterase family.</text>
</comment>
<feature type="region of interest" description="Disordered" evidence="10">
    <location>
        <begin position="55"/>
        <end position="79"/>
    </location>
</feature>
<comment type="pathway">
    <text evidence="1">Glycan metabolism; pectin degradation; 2-dehydro-3-deoxy-D-gluconate from pectin: step 1/5.</text>
</comment>
<evidence type="ECO:0000256" key="2">
    <source>
        <dbReference type="ARBA" id="ARBA00006027"/>
    </source>
</evidence>
<keyword evidence="4" id="KW-0378">Hydrolase</keyword>
<dbReference type="InterPro" id="IPR012334">
    <property type="entry name" value="Pectin_lyas_fold"/>
</dbReference>
<evidence type="ECO:0000256" key="1">
    <source>
        <dbReference type="ARBA" id="ARBA00005184"/>
    </source>
</evidence>
<feature type="transmembrane region" description="Helical" evidence="11">
    <location>
        <begin position="26"/>
        <end position="48"/>
    </location>
</feature>
<dbReference type="NCBIfam" id="TIGR01614">
    <property type="entry name" value="PME_inhib"/>
    <property type="match status" value="1"/>
</dbReference>
<dbReference type="InterPro" id="IPR006501">
    <property type="entry name" value="Pectinesterase_inhib_dom"/>
</dbReference>
<dbReference type="InterPro" id="IPR035513">
    <property type="entry name" value="Invertase/methylesterase_inhib"/>
</dbReference>
<dbReference type="Pfam" id="PF01095">
    <property type="entry name" value="Pectinesterase"/>
    <property type="match status" value="1"/>
</dbReference>
<feature type="domain" description="Pectinesterase inhibitor" evidence="12">
    <location>
        <begin position="74"/>
        <end position="223"/>
    </location>
</feature>
<keyword evidence="14" id="KW-1185">Reference proteome</keyword>
<dbReference type="InterPro" id="IPR011050">
    <property type="entry name" value="Pectin_lyase_fold/virulence"/>
</dbReference>
<name>A0AA41V4S0_PAPNU</name>
<dbReference type="CDD" id="cd15798">
    <property type="entry name" value="PMEI-like_3"/>
    <property type="match status" value="1"/>
</dbReference>